<reference evidence="3 4" key="1">
    <citation type="submission" date="2017-08" db="EMBL/GenBank/DDBJ databases">
        <title>Acidophilic green algal genome provides insights into adaptation to an acidic environment.</title>
        <authorList>
            <person name="Hirooka S."/>
            <person name="Hirose Y."/>
            <person name="Kanesaki Y."/>
            <person name="Higuchi S."/>
            <person name="Fujiwara T."/>
            <person name="Onuma R."/>
            <person name="Era A."/>
            <person name="Ohbayashi R."/>
            <person name="Uzuka A."/>
            <person name="Nozaki H."/>
            <person name="Yoshikawa H."/>
            <person name="Miyagishima S.Y."/>
        </authorList>
    </citation>
    <scope>NUCLEOTIDE SEQUENCE [LARGE SCALE GENOMIC DNA]</scope>
    <source>
        <strain evidence="3 4">NIES-2499</strain>
    </source>
</reference>
<sequence length="298" mass="31735">MPQVKSRGVIISTSLQTAGRICRQNVRREQYGQRNVHRLCIDLIYRNYRQSPTDVIVSARGTTAVAASTVVLGALGSAAWWPLNPSTATMVSQLMTSSGLLVLAIAVAVFLLASLPTVWALGKAAQRADAVLKVLEQELPESAALLRLSGLEMTECLNEVSTLGTELSCGVRSTAKMVSSVEQGVKQSVESMDRVINQGLLPMAARTESAARSVLEAELRERAQLTHTKHMLSQASQAAAQLKGSVRHARKGLQVVGILGAMVRSGSGALRSARSNLHSHQEEAGANTKKNGGSTRTS</sequence>
<proteinExistence type="predicted"/>
<dbReference type="PANTHER" id="PTHR33825">
    <property type="entry name" value="CHITINASE-LIKE PROTEIN"/>
    <property type="match status" value="1"/>
</dbReference>
<dbReference type="STRING" id="1157962.A0A250XR17"/>
<gene>
    <name evidence="3" type="ORF">CEUSTIGMA_g12937.t1</name>
</gene>
<accession>A0A250XR17</accession>
<keyword evidence="4" id="KW-1185">Reference proteome</keyword>
<dbReference type="PANTHER" id="PTHR33825:SF5">
    <property type="entry name" value="TRANSMEMBRANE PROTEIN"/>
    <property type="match status" value="1"/>
</dbReference>
<keyword evidence="2" id="KW-0812">Transmembrane</keyword>
<feature type="compositionally biased region" description="Polar residues" evidence="1">
    <location>
        <begin position="288"/>
        <end position="298"/>
    </location>
</feature>
<dbReference type="Proteomes" id="UP000232323">
    <property type="component" value="Unassembled WGS sequence"/>
</dbReference>
<feature type="region of interest" description="Disordered" evidence="1">
    <location>
        <begin position="270"/>
        <end position="298"/>
    </location>
</feature>
<feature type="transmembrane region" description="Helical" evidence="2">
    <location>
        <begin position="100"/>
        <end position="121"/>
    </location>
</feature>
<evidence type="ECO:0000256" key="2">
    <source>
        <dbReference type="SAM" id="Phobius"/>
    </source>
</evidence>
<protein>
    <submittedName>
        <fullName evidence="3">Uncharacterized protein</fullName>
    </submittedName>
</protein>
<dbReference type="AlphaFoldDB" id="A0A250XR17"/>
<evidence type="ECO:0000313" key="4">
    <source>
        <dbReference type="Proteomes" id="UP000232323"/>
    </source>
</evidence>
<keyword evidence="2" id="KW-0472">Membrane</keyword>
<organism evidence="3 4">
    <name type="scientific">Chlamydomonas eustigma</name>
    <dbReference type="NCBI Taxonomy" id="1157962"/>
    <lineage>
        <taxon>Eukaryota</taxon>
        <taxon>Viridiplantae</taxon>
        <taxon>Chlorophyta</taxon>
        <taxon>core chlorophytes</taxon>
        <taxon>Chlorophyceae</taxon>
        <taxon>CS clade</taxon>
        <taxon>Chlamydomonadales</taxon>
        <taxon>Chlamydomonadaceae</taxon>
        <taxon>Chlamydomonas</taxon>
    </lineage>
</organism>
<name>A0A250XR17_9CHLO</name>
<feature type="transmembrane region" description="Helical" evidence="2">
    <location>
        <begin position="55"/>
        <end position="80"/>
    </location>
</feature>
<comment type="caution">
    <text evidence="3">The sequence shown here is derived from an EMBL/GenBank/DDBJ whole genome shotgun (WGS) entry which is preliminary data.</text>
</comment>
<dbReference type="EMBL" id="BEGY01000174">
    <property type="protein sequence ID" value="GAX85521.1"/>
    <property type="molecule type" value="Genomic_DNA"/>
</dbReference>
<evidence type="ECO:0000256" key="1">
    <source>
        <dbReference type="SAM" id="MobiDB-lite"/>
    </source>
</evidence>
<evidence type="ECO:0000313" key="3">
    <source>
        <dbReference type="EMBL" id="GAX85521.1"/>
    </source>
</evidence>
<keyword evidence="2" id="KW-1133">Transmembrane helix</keyword>
<dbReference type="OrthoDB" id="1923031at2759"/>